<keyword evidence="1" id="KW-1133">Transmembrane helix</keyword>
<evidence type="ECO:0000313" key="2">
    <source>
        <dbReference type="EMBL" id="SHH01023.1"/>
    </source>
</evidence>
<dbReference type="AlphaFoldDB" id="A0A1M5PIG0"/>
<protein>
    <recommendedName>
        <fullName evidence="4">Dolichyl-phosphate-mannose-protein mannosyltransferase</fullName>
    </recommendedName>
</protein>
<feature type="transmembrane region" description="Helical" evidence="1">
    <location>
        <begin position="262"/>
        <end position="287"/>
    </location>
</feature>
<dbReference type="OrthoDB" id="7295605at2"/>
<sequence>MKQFPIAAVATDPPIDTAKDAFDRLTFLGWRGGLIAIVAGMAASFFLFGYALIYWRNADMDFMVIYNGLALNDDKPQLFFDHTAYLTILSLKSWFRLLHALGLLAPYSLSTIPPASDAPAFDAAMTGVVRAGRVLAWLIATGCVLIFAALVRRIVRDWRVALVATFAFAFSGGIAVHSRILRSELVAACPLIFALMILIVVGRSAGVARPLGMAVAAALCVLGLENKVQAILLIAALPLLVIPFGSTTSASVAFWNNTRSAWLAAVIAAIAAIAAAWAASPLLAVGYDRALLAAAHFNPLVLGRFGIYQIALLLLIGACMIAYAAIWRVSAAETLASMFAVAAGALIALLALDLEYNASNVIAVFNPLEKMLTFADASTAAAAHGSGLSGILLLLLDGVGSVLARYSFVLHSSPRPTVFLTWLIVPGIVYAWRRGERQAAIQALVLLLAAIGIDALGVRRGLKSEYFIFTDPLIILAGAILLDSLPDLRFRKWTYPVAMALFGLHIAVGQAEPIKYAFMRRGPESICEWNRYYMPLLPLPWCPPSPAQP</sequence>
<feature type="transmembrane region" description="Helical" evidence="1">
    <location>
        <begin position="307"/>
        <end position="327"/>
    </location>
</feature>
<feature type="transmembrane region" description="Helical" evidence="1">
    <location>
        <begin position="439"/>
        <end position="458"/>
    </location>
</feature>
<dbReference type="EMBL" id="LT670817">
    <property type="protein sequence ID" value="SHH01023.1"/>
    <property type="molecule type" value="Genomic_DNA"/>
</dbReference>
<feature type="transmembrane region" description="Helical" evidence="1">
    <location>
        <begin position="465"/>
        <end position="481"/>
    </location>
</feature>
<organism evidence="2 3">
    <name type="scientific">Bradyrhizobium erythrophlei</name>
    <dbReference type="NCBI Taxonomy" id="1437360"/>
    <lineage>
        <taxon>Bacteria</taxon>
        <taxon>Pseudomonadati</taxon>
        <taxon>Pseudomonadota</taxon>
        <taxon>Alphaproteobacteria</taxon>
        <taxon>Hyphomicrobiales</taxon>
        <taxon>Nitrobacteraceae</taxon>
        <taxon>Bradyrhizobium</taxon>
    </lineage>
</organism>
<evidence type="ECO:0000313" key="3">
    <source>
        <dbReference type="Proteomes" id="UP000189796"/>
    </source>
</evidence>
<feature type="transmembrane region" description="Helical" evidence="1">
    <location>
        <begin position="417"/>
        <end position="433"/>
    </location>
</feature>
<evidence type="ECO:0000256" key="1">
    <source>
        <dbReference type="SAM" id="Phobius"/>
    </source>
</evidence>
<evidence type="ECO:0008006" key="4">
    <source>
        <dbReference type="Google" id="ProtNLM"/>
    </source>
</evidence>
<dbReference type="Proteomes" id="UP000189796">
    <property type="component" value="Chromosome I"/>
</dbReference>
<keyword evidence="1" id="KW-0812">Transmembrane</keyword>
<feature type="transmembrane region" description="Helical" evidence="1">
    <location>
        <begin position="134"/>
        <end position="151"/>
    </location>
</feature>
<reference evidence="2 3" key="1">
    <citation type="submission" date="2016-11" db="EMBL/GenBank/DDBJ databases">
        <authorList>
            <person name="Jaros S."/>
            <person name="Januszkiewicz K."/>
            <person name="Wedrychowicz H."/>
        </authorList>
    </citation>
    <scope>NUCLEOTIDE SEQUENCE [LARGE SCALE GENOMIC DNA]</scope>
    <source>
        <strain evidence="2 3">GAS138</strain>
    </source>
</reference>
<name>A0A1M5PIG0_9BRAD</name>
<feature type="transmembrane region" description="Helical" evidence="1">
    <location>
        <begin position="158"/>
        <end position="179"/>
    </location>
</feature>
<dbReference type="RefSeq" id="WP_079602377.1">
    <property type="nucleotide sequence ID" value="NZ_LT670817.1"/>
</dbReference>
<feature type="transmembrane region" description="Helical" evidence="1">
    <location>
        <begin position="334"/>
        <end position="352"/>
    </location>
</feature>
<accession>A0A1M5PIG0</accession>
<proteinExistence type="predicted"/>
<feature type="transmembrane region" description="Helical" evidence="1">
    <location>
        <begin position="185"/>
        <end position="202"/>
    </location>
</feature>
<feature type="transmembrane region" description="Helical" evidence="1">
    <location>
        <begin position="34"/>
        <end position="55"/>
    </location>
</feature>
<feature type="transmembrane region" description="Helical" evidence="1">
    <location>
        <begin position="230"/>
        <end position="255"/>
    </location>
</feature>
<gene>
    <name evidence="2" type="ORF">SAMN05443248_3361</name>
</gene>
<keyword evidence="1" id="KW-0472">Membrane</keyword>